<dbReference type="WBParaSite" id="PTRK_0001528400.1">
    <property type="protein sequence ID" value="PTRK_0001528400.1"/>
    <property type="gene ID" value="PTRK_0001528400"/>
</dbReference>
<name>A0A0N5A103_PARTI</name>
<feature type="chain" id="PRO_5005892489" evidence="1">
    <location>
        <begin position="26"/>
        <end position="169"/>
    </location>
</feature>
<sequence length="169" mass="19274">MKSSLSKSFLSFLLIYFIIINQVQGWIKCYSGEVSLNLELTFQTKDDNVNATVKDLDIKVYETQIFGTYIYSIYSLTSTKNTPFDWLIETTGPTTPLYGFSVFGEVSYKINCTHHRFRHHLCDKTMKFGIPDACLDCYGNPKLCTGAVDLQQEKSWIRTSPDRNGVPPV</sequence>
<dbReference type="AlphaFoldDB" id="A0A0N5A103"/>
<evidence type="ECO:0000313" key="3">
    <source>
        <dbReference type="WBParaSite" id="PTRK_0001528400.1"/>
    </source>
</evidence>
<organism evidence="2 3">
    <name type="scientific">Parastrongyloides trichosuri</name>
    <name type="common">Possum-specific nematode worm</name>
    <dbReference type="NCBI Taxonomy" id="131310"/>
    <lineage>
        <taxon>Eukaryota</taxon>
        <taxon>Metazoa</taxon>
        <taxon>Ecdysozoa</taxon>
        <taxon>Nematoda</taxon>
        <taxon>Chromadorea</taxon>
        <taxon>Rhabditida</taxon>
        <taxon>Tylenchina</taxon>
        <taxon>Panagrolaimomorpha</taxon>
        <taxon>Strongyloidoidea</taxon>
        <taxon>Strongyloididae</taxon>
        <taxon>Parastrongyloides</taxon>
    </lineage>
</organism>
<protein>
    <submittedName>
        <fullName evidence="3">Uncharacterized protein</fullName>
    </submittedName>
</protein>
<keyword evidence="2" id="KW-1185">Reference proteome</keyword>
<reference evidence="3" key="1">
    <citation type="submission" date="2017-02" db="UniProtKB">
        <authorList>
            <consortium name="WormBaseParasite"/>
        </authorList>
    </citation>
    <scope>IDENTIFICATION</scope>
</reference>
<evidence type="ECO:0000313" key="2">
    <source>
        <dbReference type="Proteomes" id="UP000038045"/>
    </source>
</evidence>
<feature type="signal peptide" evidence="1">
    <location>
        <begin position="1"/>
        <end position="25"/>
    </location>
</feature>
<evidence type="ECO:0000256" key="1">
    <source>
        <dbReference type="SAM" id="SignalP"/>
    </source>
</evidence>
<dbReference type="Proteomes" id="UP000038045">
    <property type="component" value="Unplaced"/>
</dbReference>
<accession>A0A0N5A103</accession>
<keyword evidence="1" id="KW-0732">Signal</keyword>
<proteinExistence type="predicted"/>